<protein>
    <submittedName>
        <fullName evidence="1">Uncharacterized protein</fullName>
    </submittedName>
</protein>
<sequence>MPLFEGDLAFAGTLHGGGEAASPAGVALTKDALRDVEQQQPFRVETTADSIVATLHCISVKLDNREHRAWNAMNRLMDHALQVPKAQTGANLGQYLQSDIFPATRGDACMLDSDALDTLEAFYGRPFFGQSTATRLSAFNCFIGTI</sequence>
<organism evidence="1 2">
    <name type="scientific">Tetrabaena socialis</name>
    <dbReference type="NCBI Taxonomy" id="47790"/>
    <lineage>
        <taxon>Eukaryota</taxon>
        <taxon>Viridiplantae</taxon>
        <taxon>Chlorophyta</taxon>
        <taxon>core chlorophytes</taxon>
        <taxon>Chlorophyceae</taxon>
        <taxon>CS clade</taxon>
        <taxon>Chlamydomonadales</taxon>
        <taxon>Tetrabaenaceae</taxon>
        <taxon>Tetrabaena</taxon>
    </lineage>
</organism>
<keyword evidence="2" id="KW-1185">Reference proteome</keyword>
<gene>
    <name evidence="1" type="ORF">TSOC_005848</name>
</gene>
<evidence type="ECO:0000313" key="1">
    <source>
        <dbReference type="EMBL" id="PNH07651.1"/>
    </source>
</evidence>
<name>A0A2J8A560_9CHLO</name>
<dbReference type="AlphaFoldDB" id="A0A2J8A560"/>
<accession>A0A2J8A560</accession>
<comment type="caution">
    <text evidence="1">The sequence shown here is derived from an EMBL/GenBank/DDBJ whole genome shotgun (WGS) entry which is preliminary data.</text>
</comment>
<dbReference type="Proteomes" id="UP000236333">
    <property type="component" value="Unassembled WGS sequence"/>
</dbReference>
<dbReference type="OrthoDB" id="554472at2759"/>
<reference evidence="1 2" key="1">
    <citation type="journal article" date="2017" name="Mol. Biol. Evol.">
        <title>The 4-celled Tetrabaena socialis nuclear genome reveals the essential components for genetic control of cell number at the origin of multicellularity in the volvocine lineage.</title>
        <authorList>
            <person name="Featherston J."/>
            <person name="Arakaki Y."/>
            <person name="Hanschen E.R."/>
            <person name="Ferris P.J."/>
            <person name="Michod R.E."/>
            <person name="Olson B.J.S.C."/>
            <person name="Nozaki H."/>
            <person name="Durand P.M."/>
        </authorList>
    </citation>
    <scope>NUCLEOTIDE SEQUENCE [LARGE SCALE GENOMIC DNA]</scope>
    <source>
        <strain evidence="1 2">NIES-571</strain>
    </source>
</reference>
<proteinExistence type="predicted"/>
<dbReference type="EMBL" id="PGGS01000168">
    <property type="protein sequence ID" value="PNH07651.1"/>
    <property type="molecule type" value="Genomic_DNA"/>
</dbReference>
<evidence type="ECO:0000313" key="2">
    <source>
        <dbReference type="Proteomes" id="UP000236333"/>
    </source>
</evidence>